<dbReference type="KEGG" id="nwl:NWFMUON74_02220"/>
<evidence type="ECO:0000313" key="2">
    <source>
        <dbReference type="Proteomes" id="UP000516173"/>
    </source>
</evidence>
<dbReference type="AlphaFoldDB" id="A0A7G1KC48"/>
<protein>
    <recommendedName>
        <fullName evidence="3">ESX-1 secretion-associated protein</fullName>
    </recommendedName>
</protein>
<dbReference type="Proteomes" id="UP000516173">
    <property type="component" value="Chromosome"/>
</dbReference>
<evidence type="ECO:0000313" key="1">
    <source>
        <dbReference type="EMBL" id="BCK52450.1"/>
    </source>
</evidence>
<gene>
    <name evidence="1" type="ORF">NWFMUON74_02220</name>
</gene>
<dbReference type="RefSeq" id="WP_187686169.1">
    <property type="nucleotide sequence ID" value="NZ_JARWPW010000229.1"/>
</dbReference>
<dbReference type="EMBL" id="AP023396">
    <property type="protein sequence ID" value="BCK52450.1"/>
    <property type="molecule type" value="Genomic_DNA"/>
</dbReference>
<name>A0A7G1KC48_9NOCA</name>
<evidence type="ECO:0008006" key="3">
    <source>
        <dbReference type="Google" id="ProtNLM"/>
    </source>
</evidence>
<accession>A0A7G1KC48</accession>
<proteinExistence type="predicted"/>
<sequence>MQVDPDALRAWAKWLDGLSGDIKGLADSVAGAAADDLFPGTELGGSVNAARDQVKSALAFFSTRPAEMAQIAKGTGDSYQIEETFFADQLRAMGGLQ</sequence>
<organism evidence="1 2">
    <name type="scientific">Nocardia wallacei</name>
    <dbReference type="NCBI Taxonomy" id="480035"/>
    <lineage>
        <taxon>Bacteria</taxon>
        <taxon>Bacillati</taxon>
        <taxon>Actinomycetota</taxon>
        <taxon>Actinomycetes</taxon>
        <taxon>Mycobacteriales</taxon>
        <taxon>Nocardiaceae</taxon>
        <taxon>Nocardia</taxon>
    </lineage>
</organism>
<keyword evidence="2" id="KW-1185">Reference proteome</keyword>
<reference evidence="1 2" key="1">
    <citation type="submission" date="2020-08" db="EMBL/GenBank/DDBJ databases">
        <title>Genome Sequencing of Nocardia wallacei strain FMUON74 and assembly.</title>
        <authorList>
            <person name="Toyokawa M."/>
            <person name="Uesaka K."/>
        </authorList>
    </citation>
    <scope>NUCLEOTIDE SEQUENCE [LARGE SCALE GENOMIC DNA]</scope>
    <source>
        <strain evidence="1 2">FMUON74</strain>
    </source>
</reference>